<evidence type="ECO:0000313" key="4">
    <source>
        <dbReference type="Proteomes" id="UP000440498"/>
    </source>
</evidence>
<keyword evidence="3" id="KW-0808">Transferase</keyword>
<evidence type="ECO:0000313" key="3">
    <source>
        <dbReference type="EMBL" id="MQA40750.1"/>
    </source>
</evidence>
<name>A0A6A7N6R2_9BURK</name>
<dbReference type="Proteomes" id="UP000440498">
    <property type="component" value="Unassembled WGS sequence"/>
</dbReference>
<accession>A0A6A7N6R2</accession>
<dbReference type="AlphaFoldDB" id="A0A6A7N6R2"/>
<keyword evidence="1" id="KW-0812">Transmembrane</keyword>
<proteinExistence type="predicted"/>
<keyword evidence="1" id="KW-1133">Transmembrane helix</keyword>
<gene>
    <name evidence="3" type="ORF">GEV02_21675</name>
</gene>
<sequence length="718" mass="79082">MNVSTCFAAGASEPRVGNDDELSWIAFRDSPLGQRCRSSELKDDTGLSPALADHYAAVVARYWELGLLRGKLDQRAPLYVLDASDGCGRRAWLIHKQLMARLEQTPGLAGRCRYIIFSSHADELEPIERHPYFAAQIRSGRVDTALWDIEQGERCRLRHGAAALGPMRNPPVVLAHDLLGRLSRELYSLHYGKIFSTRMRYIGPGRLRAPSIAYEWLPEALADLPSAQMKLLRHYLGCVNSVQLMMPTGALRASDHLANLCCGRYLLLARGSGSAHLRQMHAVAEPLPARPAELGRAARRINYHVLARYLREEGCQVWHAQTGQAPVLTLALGPGESGATFSALPQLAALLSAADLVDNGWLAKSSDAWSIPQVLCLLRQARFDPAVFHVLFPVLDGKLTRNDDDWPHDWRQALSALWGQCFQGEPGAPLLIRRLVALAMRIGYWGLAREMLENLHQWYGGAAGDAYLLACCEAQTGRLTQALAYLLRARALAPECGHYSQAHAALERRQQERRGRAGAVLDGIADGELVLELLGPEHAPAFLHHYRDAQIGVMAGLPPMGTEAEVRSWIDSKALAPGRAMFAVMHRDWGFVGMTALDFAAATGLFYFWIGSDFQGQGVGKRAAALLCDKASVLGVKQLFTTVFEDNARSRAALLRSGFRPMTRRANAPYDALLFYRRCASDVDESLTIEHIAAFCRVFPVEFDFGTEQTASGEAVAA</sequence>
<feature type="domain" description="N-acetyltransferase" evidence="2">
    <location>
        <begin position="529"/>
        <end position="680"/>
    </location>
</feature>
<reference evidence="3 4" key="1">
    <citation type="submission" date="2019-10" db="EMBL/GenBank/DDBJ databases">
        <title>Two novel species isolated from a subtropical stream in China.</title>
        <authorList>
            <person name="Lu H."/>
        </authorList>
    </citation>
    <scope>NUCLEOTIDE SEQUENCE [LARGE SCALE GENOMIC DNA]</scope>
    <source>
        <strain evidence="3 4">FT29W</strain>
    </source>
</reference>
<evidence type="ECO:0000259" key="2">
    <source>
        <dbReference type="PROSITE" id="PS51186"/>
    </source>
</evidence>
<protein>
    <submittedName>
        <fullName evidence="3">GNAT family N-acetyltransferase</fullName>
    </submittedName>
</protein>
<keyword evidence="1" id="KW-0472">Membrane</keyword>
<dbReference type="GO" id="GO:0016747">
    <property type="term" value="F:acyltransferase activity, transferring groups other than amino-acyl groups"/>
    <property type="evidence" value="ECO:0007669"/>
    <property type="project" value="InterPro"/>
</dbReference>
<keyword evidence="4" id="KW-1185">Reference proteome</keyword>
<dbReference type="Gene3D" id="3.40.630.30">
    <property type="match status" value="1"/>
</dbReference>
<dbReference type="EMBL" id="WHUG01000009">
    <property type="protein sequence ID" value="MQA40750.1"/>
    <property type="molecule type" value="Genomic_DNA"/>
</dbReference>
<dbReference type="InterPro" id="IPR016181">
    <property type="entry name" value="Acyl_CoA_acyltransferase"/>
</dbReference>
<dbReference type="InterPro" id="IPR000182">
    <property type="entry name" value="GNAT_dom"/>
</dbReference>
<dbReference type="SUPFAM" id="SSF55729">
    <property type="entry name" value="Acyl-CoA N-acyltransferases (Nat)"/>
    <property type="match status" value="1"/>
</dbReference>
<feature type="transmembrane region" description="Helical" evidence="1">
    <location>
        <begin position="589"/>
        <end position="610"/>
    </location>
</feature>
<organism evidence="3 4">
    <name type="scientific">Rugamonas aquatica</name>
    <dbReference type="NCBI Taxonomy" id="2743357"/>
    <lineage>
        <taxon>Bacteria</taxon>
        <taxon>Pseudomonadati</taxon>
        <taxon>Pseudomonadota</taxon>
        <taxon>Betaproteobacteria</taxon>
        <taxon>Burkholderiales</taxon>
        <taxon>Oxalobacteraceae</taxon>
        <taxon>Telluria group</taxon>
        <taxon>Rugamonas</taxon>
    </lineage>
</organism>
<comment type="caution">
    <text evidence="3">The sequence shown here is derived from an EMBL/GenBank/DDBJ whole genome shotgun (WGS) entry which is preliminary data.</text>
</comment>
<dbReference type="PROSITE" id="PS51186">
    <property type="entry name" value="GNAT"/>
    <property type="match status" value="1"/>
</dbReference>
<dbReference type="Pfam" id="PF13302">
    <property type="entry name" value="Acetyltransf_3"/>
    <property type="match status" value="1"/>
</dbReference>
<evidence type="ECO:0000256" key="1">
    <source>
        <dbReference type="SAM" id="Phobius"/>
    </source>
</evidence>